<dbReference type="PANTHER" id="PTHR11042">
    <property type="entry name" value="EUKARYOTIC TRANSLATION INITIATION FACTOR 2-ALPHA KINASE EIF2-ALPHA KINASE -RELATED"/>
    <property type="match status" value="1"/>
</dbReference>
<evidence type="ECO:0000256" key="2">
    <source>
        <dbReference type="ARBA" id="ARBA00022741"/>
    </source>
</evidence>
<dbReference type="Gene3D" id="1.10.510.10">
    <property type="entry name" value="Transferase(Phosphotransferase) domain 1"/>
    <property type="match status" value="1"/>
</dbReference>
<reference evidence="8" key="1">
    <citation type="journal article" date="2021" name="BMC Genomics">
        <title>Chromosome-level genome assembly and manually-curated proteome of model necrotroph Parastagonospora nodorum Sn15 reveals a genome-wide trove of candidate effector homologs, and redundancy of virulence-related functions within an accessory chromosome.</title>
        <authorList>
            <person name="Bertazzoni S."/>
            <person name="Jones D.A.B."/>
            <person name="Phan H.T."/>
            <person name="Tan K.-C."/>
            <person name="Hane J.K."/>
        </authorList>
    </citation>
    <scope>NUCLEOTIDE SEQUENCE [LARGE SCALE GENOMIC DNA]</scope>
    <source>
        <strain evidence="8">SN15 / ATCC MYA-4574 / FGSC 10173)</strain>
    </source>
</reference>
<dbReference type="AlphaFoldDB" id="A0A7U2IB84"/>
<evidence type="ECO:0000313" key="7">
    <source>
        <dbReference type="EMBL" id="QRD06606.1"/>
    </source>
</evidence>
<keyword evidence="4" id="KW-0067">ATP-binding</keyword>
<dbReference type="InterPro" id="IPR050339">
    <property type="entry name" value="CC_SR_Kinase"/>
</dbReference>
<dbReference type="CDD" id="cd00180">
    <property type="entry name" value="PKc"/>
    <property type="match status" value="1"/>
</dbReference>
<dbReference type="InterPro" id="IPR011009">
    <property type="entry name" value="Kinase-like_dom_sf"/>
</dbReference>
<feature type="domain" description="Protein kinase" evidence="6">
    <location>
        <begin position="243"/>
        <end position="534"/>
    </location>
</feature>
<evidence type="ECO:0000259" key="6">
    <source>
        <dbReference type="PROSITE" id="PS50011"/>
    </source>
</evidence>
<protein>
    <recommendedName>
        <fullName evidence="6">Protein kinase domain-containing protein</fullName>
    </recommendedName>
</protein>
<dbReference type="PANTHER" id="PTHR11042:SF190">
    <property type="entry name" value="MITOSIS INHIBITOR PROTEIN KINASE MIK1"/>
    <property type="match status" value="1"/>
</dbReference>
<dbReference type="VEuPathDB" id="FungiDB:JI435_135110"/>
<dbReference type="OrthoDB" id="4062651at2759"/>
<feature type="compositionally biased region" description="Basic and acidic residues" evidence="5">
    <location>
        <begin position="1"/>
        <end position="20"/>
    </location>
</feature>
<evidence type="ECO:0000256" key="4">
    <source>
        <dbReference type="ARBA" id="ARBA00022840"/>
    </source>
</evidence>
<organism evidence="7 8">
    <name type="scientific">Phaeosphaeria nodorum (strain SN15 / ATCC MYA-4574 / FGSC 10173)</name>
    <name type="common">Glume blotch fungus</name>
    <name type="synonym">Parastagonospora nodorum</name>
    <dbReference type="NCBI Taxonomy" id="321614"/>
    <lineage>
        <taxon>Eukaryota</taxon>
        <taxon>Fungi</taxon>
        <taxon>Dikarya</taxon>
        <taxon>Ascomycota</taxon>
        <taxon>Pezizomycotina</taxon>
        <taxon>Dothideomycetes</taxon>
        <taxon>Pleosporomycetidae</taxon>
        <taxon>Pleosporales</taxon>
        <taxon>Pleosporineae</taxon>
        <taxon>Phaeosphaeriaceae</taxon>
        <taxon>Parastagonospora</taxon>
    </lineage>
</organism>
<evidence type="ECO:0000313" key="8">
    <source>
        <dbReference type="Proteomes" id="UP000663193"/>
    </source>
</evidence>
<keyword evidence="3" id="KW-0418">Kinase</keyword>
<dbReference type="SUPFAM" id="SSF56112">
    <property type="entry name" value="Protein kinase-like (PK-like)"/>
    <property type="match status" value="1"/>
</dbReference>
<feature type="region of interest" description="Disordered" evidence="5">
    <location>
        <begin position="1"/>
        <end position="50"/>
    </location>
</feature>
<keyword evidence="2" id="KW-0547">Nucleotide-binding</keyword>
<dbReference type="GO" id="GO:0004672">
    <property type="term" value="F:protein kinase activity"/>
    <property type="evidence" value="ECO:0007669"/>
    <property type="project" value="InterPro"/>
</dbReference>
<dbReference type="Pfam" id="PF00069">
    <property type="entry name" value="Pkinase"/>
    <property type="match status" value="1"/>
</dbReference>
<evidence type="ECO:0000256" key="5">
    <source>
        <dbReference type="SAM" id="MobiDB-lite"/>
    </source>
</evidence>
<dbReference type="Gene3D" id="3.30.200.20">
    <property type="entry name" value="Phosphorylase Kinase, domain 1"/>
    <property type="match status" value="1"/>
</dbReference>
<accession>A0A7U2IB84</accession>
<proteinExistence type="predicted"/>
<dbReference type="Proteomes" id="UP000663193">
    <property type="component" value="Chromosome 21"/>
</dbReference>
<dbReference type="EMBL" id="CP069043">
    <property type="protein sequence ID" value="QRD06606.1"/>
    <property type="molecule type" value="Genomic_DNA"/>
</dbReference>
<dbReference type="SMART" id="SM00220">
    <property type="entry name" value="S_TKc"/>
    <property type="match status" value="1"/>
</dbReference>
<name>A0A7U2IB84_PHANO</name>
<evidence type="ECO:0000256" key="3">
    <source>
        <dbReference type="ARBA" id="ARBA00022777"/>
    </source>
</evidence>
<keyword evidence="1" id="KW-0808">Transferase</keyword>
<dbReference type="InterPro" id="IPR000719">
    <property type="entry name" value="Prot_kinase_dom"/>
</dbReference>
<dbReference type="PROSITE" id="PS50011">
    <property type="entry name" value="PROTEIN_KINASE_DOM"/>
    <property type="match status" value="1"/>
</dbReference>
<keyword evidence="8" id="KW-1185">Reference proteome</keyword>
<dbReference type="GO" id="GO:0005524">
    <property type="term" value="F:ATP binding"/>
    <property type="evidence" value="ECO:0007669"/>
    <property type="project" value="UniProtKB-KW"/>
</dbReference>
<sequence>MAVRQDHITLEQNQDTERLPDVASAPPGGESGRGIFSTAREGSIAAQKSSSTSIRRVASIRRAGGRLGSKLNSDSVDVQRPDRVRKDTGLSLDHAKSTIALAQNLQIPEINGEGLASVTETDEQPSDLEDFQIFVEQVSDLGRNGSFSTYHSAHGSISTYHSAQTHFSSLRSHPSTRSNFVPQCGANRTAIYEEQIAEDGEYVQLLESRQLWPVDPRIEQNWSGRGQHVVFKKHEQESISKVLQYKGNLGSTNSAIVQSVKCRRILLARKTIICSKRNMTQEEAIAEVSHLSRLAHAHIIRFIGTYVHGRELSILLYPVADYNLRGFLDDFQSGSSPPERQARMSASCTKFYSCLSSAVLHIHRNLTKHMDIKPQNVLVQERTSPTTSDTYYHIFIADFGISRSYEKKEEVETDGYTSFTRRYAAPEVVRLDRRGWPADIFSLGCVFFEIHNTMQSFSSDVHTTLEALLDKNVPRDAWRDTSFQANIAHLQSYLSKLATGQEPWMPAQTCYTISSMLNVRPQDRPTAEDLVAFFGEQDCCTTGVVQLEATKDE</sequence>
<evidence type="ECO:0000256" key="1">
    <source>
        <dbReference type="ARBA" id="ARBA00022679"/>
    </source>
</evidence>
<gene>
    <name evidence="7" type="ORF">JI435_135110</name>
</gene>